<name>A0A150WC08_BDEBC</name>
<accession>A0A150WC08</accession>
<protein>
    <submittedName>
        <fullName evidence="1">Uncharacterized protein</fullName>
    </submittedName>
</protein>
<proteinExistence type="predicted"/>
<dbReference type="Proteomes" id="UP000075391">
    <property type="component" value="Unassembled WGS sequence"/>
</dbReference>
<evidence type="ECO:0000313" key="2">
    <source>
        <dbReference type="Proteomes" id="UP000075391"/>
    </source>
</evidence>
<gene>
    <name evidence="1" type="ORF">AZI85_10885</name>
</gene>
<organism evidence="1 2">
    <name type="scientific">Bdellovibrio bacteriovorus</name>
    <dbReference type="NCBI Taxonomy" id="959"/>
    <lineage>
        <taxon>Bacteria</taxon>
        <taxon>Pseudomonadati</taxon>
        <taxon>Bdellovibrionota</taxon>
        <taxon>Bdellovibrionia</taxon>
        <taxon>Bdellovibrionales</taxon>
        <taxon>Pseudobdellovibrionaceae</taxon>
        <taxon>Bdellovibrio</taxon>
    </lineage>
</organism>
<evidence type="ECO:0000313" key="1">
    <source>
        <dbReference type="EMBL" id="KYG60517.1"/>
    </source>
</evidence>
<comment type="caution">
    <text evidence="1">The sequence shown here is derived from an EMBL/GenBank/DDBJ whole genome shotgun (WGS) entry which is preliminary data.</text>
</comment>
<sequence>MVSLEQLPHPDYLPYPNHYTAAFFENAEEAMKAVEELEDYGYTDEDFNVFEGDRGIDAVDLDGSHHTLLENYMRKFIKFSDSAEWRFLNEADQEIRNGHVLICVPTPSDSEKEEVIDAFKRYGGYDIRYFTPLYIEEVV</sequence>
<dbReference type="OrthoDB" id="5293419at2"/>
<dbReference type="RefSeq" id="WP_063244801.1">
    <property type="nucleotide sequence ID" value="NZ_CP168967.1"/>
</dbReference>
<dbReference type="EMBL" id="LUKF01000019">
    <property type="protein sequence ID" value="KYG60517.1"/>
    <property type="molecule type" value="Genomic_DNA"/>
</dbReference>
<dbReference type="AlphaFoldDB" id="A0A150WC08"/>
<reference evidence="1 2" key="1">
    <citation type="submission" date="2016-03" db="EMBL/GenBank/DDBJ databases">
        <authorList>
            <person name="Ploux O."/>
        </authorList>
    </citation>
    <scope>NUCLEOTIDE SEQUENCE [LARGE SCALE GENOMIC DNA]</scope>
    <source>
        <strain evidence="1 2">BER2</strain>
    </source>
</reference>